<proteinExistence type="predicted"/>
<name>A0AAW0DGF6_9AGAR</name>
<accession>A0AAW0DGF6</accession>
<evidence type="ECO:0000313" key="1">
    <source>
        <dbReference type="EMBL" id="KAK7050371.1"/>
    </source>
</evidence>
<protein>
    <recommendedName>
        <fullName evidence="3">F-box domain-containing protein</fullName>
    </recommendedName>
</protein>
<gene>
    <name evidence="1" type="ORF">R3P38DRAFT_3173712</name>
</gene>
<evidence type="ECO:0008006" key="3">
    <source>
        <dbReference type="Google" id="ProtNLM"/>
    </source>
</evidence>
<dbReference type="Proteomes" id="UP001362999">
    <property type="component" value="Unassembled WGS sequence"/>
</dbReference>
<sequence>MHGDEYALGVLPPELRQTIVEAMPLADRLRFAGTSKKYRALAGRVFQECVADLFKPAKLSYTVYRFLQIVSRTVLSGSAIPALSFPRHTAEAFLPNDLDSYVPDKAWDYVMCFLTLGTDYAVSRCNADT</sequence>
<evidence type="ECO:0000313" key="2">
    <source>
        <dbReference type="Proteomes" id="UP001362999"/>
    </source>
</evidence>
<dbReference type="EMBL" id="JAWWNJ010000008">
    <property type="protein sequence ID" value="KAK7050371.1"/>
    <property type="molecule type" value="Genomic_DNA"/>
</dbReference>
<comment type="caution">
    <text evidence="1">The sequence shown here is derived from an EMBL/GenBank/DDBJ whole genome shotgun (WGS) entry which is preliminary data.</text>
</comment>
<dbReference type="AlphaFoldDB" id="A0AAW0DGF6"/>
<organism evidence="1 2">
    <name type="scientific">Favolaschia claudopus</name>
    <dbReference type="NCBI Taxonomy" id="2862362"/>
    <lineage>
        <taxon>Eukaryota</taxon>
        <taxon>Fungi</taxon>
        <taxon>Dikarya</taxon>
        <taxon>Basidiomycota</taxon>
        <taxon>Agaricomycotina</taxon>
        <taxon>Agaricomycetes</taxon>
        <taxon>Agaricomycetidae</taxon>
        <taxon>Agaricales</taxon>
        <taxon>Marasmiineae</taxon>
        <taxon>Mycenaceae</taxon>
        <taxon>Favolaschia</taxon>
    </lineage>
</organism>
<reference evidence="1 2" key="1">
    <citation type="journal article" date="2024" name="J Genomics">
        <title>Draft genome sequencing and assembly of Favolaschia claudopus CIRM-BRFM 2984 isolated from oak limbs.</title>
        <authorList>
            <person name="Navarro D."/>
            <person name="Drula E."/>
            <person name="Chaduli D."/>
            <person name="Cazenave R."/>
            <person name="Ahrendt S."/>
            <person name="Wang J."/>
            <person name="Lipzen A."/>
            <person name="Daum C."/>
            <person name="Barry K."/>
            <person name="Grigoriev I.V."/>
            <person name="Favel A."/>
            <person name="Rosso M.N."/>
            <person name="Martin F."/>
        </authorList>
    </citation>
    <scope>NUCLEOTIDE SEQUENCE [LARGE SCALE GENOMIC DNA]</scope>
    <source>
        <strain evidence="1 2">CIRM-BRFM 2984</strain>
    </source>
</reference>
<keyword evidence="2" id="KW-1185">Reference proteome</keyword>